<accession>A0A914Z0Q3</accession>
<dbReference type="WBParaSite" id="PSU_v2.g385.t1">
    <property type="protein sequence ID" value="PSU_v2.g385.t1"/>
    <property type="gene ID" value="PSU_v2.g385"/>
</dbReference>
<feature type="compositionally biased region" description="Low complexity" evidence="1">
    <location>
        <begin position="203"/>
        <end position="220"/>
    </location>
</feature>
<evidence type="ECO:0000256" key="1">
    <source>
        <dbReference type="SAM" id="MobiDB-lite"/>
    </source>
</evidence>
<name>A0A914Z0Q3_9BILA</name>
<feature type="region of interest" description="Disordered" evidence="1">
    <location>
        <begin position="287"/>
        <end position="450"/>
    </location>
</feature>
<feature type="compositionally biased region" description="Polar residues" evidence="1">
    <location>
        <begin position="178"/>
        <end position="189"/>
    </location>
</feature>
<evidence type="ECO:0000256" key="2">
    <source>
        <dbReference type="SAM" id="SignalP"/>
    </source>
</evidence>
<evidence type="ECO:0000313" key="4">
    <source>
        <dbReference type="WBParaSite" id="PSU_v2.g385.t1"/>
    </source>
</evidence>
<sequence length="471" mass="48167">MFNVRLKFIILSIFFPYLCLSQATSKASNGTVKCWDCKGSAETCFSECSGKSCSFSVQLPLSDTSPLIYKCSNDISTSGCMANPTMQQVTCYCTSNYCNFPLANANNDRIKRMIQTTFEKALRTKRSSSDSGGYTGDFFSYDYASLVKALSGSSPSGELRDEGGYSDTSVSDSTDVTATPTAGDDNSNGAVEEMHDDPSGGETTDYGGYSDTSGGYSDTSGYGGSTEAGDGERVTTVVVTVATPKVTEKNSVSVATTAAAANPAAVNNNAVTKAPIPITIAAITEGDATDGTDTTGGYSDTSDSDSNGSAATGRQDDVQAVTESGSEGGTDSGESNKDVTDAMKDDASAATDAAYSDTTGEDSGSDATDAPEGVTEILDDPLSNTTIAAADPEKSLDTTDGGYGASDGGYGSSDGGTEEGYSDAGYTEPATEAPVKTTAKASAPGIPSATTAKPVVNVTLPVTIPVVIFYQ</sequence>
<organism evidence="3 4">
    <name type="scientific">Panagrolaimus superbus</name>
    <dbReference type="NCBI Taxonomy" id="310955"/>
    <lineage>
        <taxon>Eukaryota</taxon>
        <taxon>Metazoa</taxon>
        <taxon>Ecdysozoa</taxon>
        <taxon>Nematoda</taxon>
        <taxon>Chromadorea</taxon>
        <taxon>Rhabditida</taxon>
        <taxon>Tylenchina</taxon>
        <taxon>Panagrolaimomorpha</taxon>
        <taxon>Panagrolaimoidea</taxon>
        <taxon>Panagrolaimidae</taxon>
        <taxon>Panagrolaimus</taxon>
    </lineage>
</organism>
<dbReference type="AlphaFoldDB" id="A0A914Z0Q3"/>
<proteinExistence type="predicted"/>
<feature type="compositionally biased region" description="Gly residues" evidence="1">
    <location>
        <begin position="401"/>
        <end position="414"/>
    </location>
</feature>
<feature type="compositionally biased region" description="Low complexity" evidence="1">
    <location>
        <begin position="166"/>
        <end position="177"/>
    </location>
</feature>
<keyword evidence="3" id="KW-1185">Reference proteome</keyword>
<evidence type="ECO:0000313" key="3">
    <source>
        <dbReference type="Proteomes" id="UP000887577"/>
    </source>
</evidence>
<protein>
    <submittedName>
        <fullName evidence="4">Uncharacterized protein</fullName>
    </submittedName>
</protein>
<dbReference type="Proteomes" id="UP000887577">
    <property type="component" value="Unplaced"/>
</dbReference>
<feature type="signal peptide" evidence="2">
    <location>
        <begin position="1"/>
        <end position="21"/>
    </location>
</feature>
<feature type="compositionally biased region" description="Low complexity" evidence="1">
    <location>
        <begin position="348"/>
        <end position="358"/>
    </location>
</feature>
<reference evidence="4" key="1">
    <citation type="submission" date="2022-11" db="UniProtKB">
        <authorList>
            <consortium name="WormBaseParasite"/>
        </authorList>
    </citation>
    <scope>IDENTIFICATION</scope>
</reference>
<feature type="compositionally biased region" description="Low complexity" evidence="1">
    <location>
        <begin position="287"/>
        <end position="313"/>
    </location>
</feature>
<feature type="region of interest" description="Disordered" evidence="1">
    <location>
        <begin position="152"/>
        <end position="231"/>
    </location>
</feature>
<feature type="chain" id="PRO_5037815898" evidence="2">
    <location>
        <begin position="22"/>
        <end position="471"/>
    </location>
</feature>
<feature type="compositionally biased region" description="Basic and acidic residues" evidence="1">
    <location>
        <begin position="334"/>
        <end position="347"/>
    </location>
</feature>
<keyword evidence="2" id="KW-0732">Signal</keyword>